<keyword evidence="1 3" id="KW-0378">Hydrolase</keyword>
<comment type="caution">
    <text evidence="3">The sequence shown here is derived from an EMBL/GenBank/DDBJ whole genome shotgun (WGS) entry which is preliminary data.</text>
</comment>
<dbReference type="OrthoDB" id="5105430at2759"/>
<protein>
    <submittedName>
        <fullName evidence="3">P-loop containing nucleoside triphosphate hydrolase protein</fullName>
    </submittedName>
</protein>
<keyword evidence="4" id="KW-1185">Reference proteome</keyword>
<dbReference type="InterPro" id="IPR027417">
    <property type="entry name" value="P-loop_NTPase"/>
</dbReference>
<reference evidence="3" key="1">
    <citation type="journal article" date="2021" name="Nat. Commun.">
        <title>Genetic determinants of endophytism in the Arabidopsis root mycobiome.</title>
        <authorList>
            <person name="Mesny F."/>
            <person name="Miyauchi S."/>
            <person name="Thiergart T."/>
            <person name="Pickel B."/>
            <person name="Atanasova L."/>
            <person name="Karlsson M."/>
            <person name="Huettel B."/>
            <person name="Barry K.W."/>
            <person name="Haridas S."/>
            <person name="Chen C."/>
            <person name="Bauer D."/>
            <person name="Andreopoulos W."/>
            <person name="Pangilinan J."/>
            <person name="LaButti K."/>
            <person name="Riley R."/>
            <person name="Lipzen A."/>
            <person name="Clum A."/>
            <person name="Drula E."/>
            <person name="Henrissat B."/>
            <person name="Kohler A."/>
            <person name="Grigoriev I.V."/>
            <person name="Martin F.M."/>
            <person name="Hacquard S."/>
        </authorList>
    </citation>
    <scope>NUCLEOTIDE SEQUENCE</scope>
    <source>
        <strain evidence="3">MPI-CAGE-AT-0147</strain>
    </source>
</reference>
<evidence type="ECO:0000259" key="2">
    <source>
        <dbReference type="PROSITE" id="PS51194"/>
    </source>
</evidence>
<evidence type="ECO:0000256" key="1">
    <source>
        <dbReference type="ARBA" id="ARBA00022801"/>
    </source>
</evidence>
<dbReference type="InterPro" id="IPR001650">
    <property type="entry name" value="Helicase_C-like"/>
</dbReference>
<evidence type="ECO:0000313" key="4">
    <source>
        <dbReference type="Proteomes" id="UP000738349"/>
    </source>
</evidence>
<dbReference type="InterPro" id="IPR050496">
    <property type="entry name" value="SNF2_RAD54_helicase_repair"/>
</dbReference>
<dbReference type="AlphaFoldDB" id="A0A9P9EVN5"/>
<dbReference type="SUPFAM" id="SSF52540">
    <property type="entry name" value="P-loop containing nucleoside triphosphate hydrolases"/>
    <property type="match status" value="1"/>
</dbReference>
<sequence length="247" mass="27859">MGDEELAVVGRVTFHDEGFVYHADEEDATNQPGNDEENTAEANDGILYEYEEHHLRGKRSNPKFAAEWLLRLLRLLDDSIFLLRILVASSSVMFLDVVKEAIGRRAQGNAILNCGVVEYNGTMSLDERAEAVRKFNLDHSDPGILLLSTGAGGTGLNLFRSSRLVICEPFWAPGQRLQVIGRVHRMPQKRKVYVYDSVTELSDMDMLKKRSAEKKQGFVDSLDPFFIRHDTVPPIISESPSRHDLED</sequence>
<dbReference type="Pfam" id="PF00271">
    <property type="entry name" value="Helicase_C"/>
    <property type="match status" value="1"/>
</dbReference>
<feature type="domain" description="Helicase C-terminal" evidence="2">
    <location>
        <begin position="75"/>
        <end position="226"/>
    </location>
</feature>
<dbReference type="SMART" id="SM00490">
    <property type="entry name" value="HELICc"/>
    <property type="match status" value="1"/>
</dbReference>
<dbReference type="EMBL" id="JAGMUV010000007">
    <property type="protein sequence ID" value="KAH7148720.1"/>
    <property type="molecule type" value="Genomic_DNA"/>
</dbReference>
<dbReference type="PANTHER" id="PTHR45629:SF7">
    <property type="entry name" value="DNA EXCISION REPAIR PROTEIN ERCC-6-RELATED"/>
    <property type="match status" value="1"/>
</dbReference>
<dbReference type="Gene3D" id="3.40.50.300">
    <property type="entry name" value="P-loop containing nucleotide triphosphate hydrolases"/>
    <property type="match status" value="1"/>
</dbReference>
<name>A0A9P9EVN5_9HYPO</name>
<dbReference type="PANTHER" id="PTHR45629">
    <property type="entry name" value="SNF2/RAD54 FAMILY MEMBER"/>
    <property type="match status" value="1"/>
</dbReference>
<proteinExistence type="predicted"/>
<evidence type="ECO:0000313" key="3">
    <source>
        <dbReference type="EMBL" id="KAH7148720.1"/>
    </source>
</evidence>
<gene>
    <name evidence="3" type="ORF">EDB81DRAFT_933152</name>
</gene>
<dbReference type="CDD" id="cd18793">
    <property type="entry name" value="SF2_C_SNF"/>
    <property type="match status" value="1"/>
</dbReference>
<organism evidence="3 4">
    <name type="scientific">Dactylonectria macrodidyma</name>
    <dbReference type="NCBI Taxonomy" id="307937"/>
    <lineage>
        <taxon>Eukaryota</taxon>
        <taxon>Fungi</taxon>
        <taxon>Dikarya</taxon>
        <taxon>Ascomycota</taxon>
        <taxon>Pezizomycotina</taxon>
        <taxon>Sordariomycetes</taxon>
        <taxon>Hypocreomycetidae</taxon>
        <taxon>Hypocreales</taxon>
        <taxon>Nectriaceae</taxon>
        <taxon>Dactylonectria</taxon>
    </lineage>
</organism>
<dbReference type="InterPro" id="IPR049730">
    <property type="entry name" value="SNF2/RAD54-like_C"/>
</dbReference>
<dbReference type="Proteomes" id="UP000738349">
    <property type="component" value="Unassembled WGS sequence"/>
</dbReference>
<accession>A0A9P9EVN5</accession>
<dbReference type="PROSITE" id="PS51194">
    <property type="entry name" value="HELICASE_CTER"/>
    <property type="match status" value="1"/>
</dbReference>
<dbReference type="GO" id="GO:0016787">
    <property type="term" value="F:hydrolase activity"/>
    <property type="evidence" value="ECO:0007669"/>
    <property type="project" value="UniProtKB-KW"/>
</dbReference>